<dbReference type="InterPro" id="IPR029058">
    <property type="entry name" value="AB_hydrolase_fold"/>
</dbReference>
<accession>A0AAD7VIR1</accession>
<dbReference type="EMBL" id="JARAOO010000003">
    <property type="protein sequence ID" value="KAJ7977005.1"/>
    <property type="molecule type" value="Genomic_DNA"/>
</dbReference>
<proteinExistence type="predicted"/>
<dbReference type="Gene3D" id="3.40.50.1820">
    <property type="entry name" value="alpha/beta hydrolase"/>
    <property type="match status" value="1"/>
</dbReference>
<keyword evidence="2" id="KW-1185">Reference proteome</keyword>
<evidence type="ECO:0000313" key="2">
    <source>
        <dbReference type="Proteomes" id="UP001163823"/>
    </source>
</evidence>
<dbReference type="Proteomes" id="UP001163823">
    <property type="component" value="Chromosome 3"/>
</dbReference>
<protein>
    <submittedName>
        <fullName evidence="1">Alpha/beta-Hydrolases superfamily protein</fullName>
    </submittedName>
</protein>
<comment type="caution">
    <text evidence="1">The sequence shown here is derived from an EMBL/GenBank/DDBJ whole genome shotgun (WGS) entry which is preliminary data.</text>
</comment>
<dbReference type="PANTHER" id="PTHR45763:SF8">
    <property type="entry name" value="ALPHA_BETA-HYDROLASES SUPERFAMILY PROTEIN"/>
    <property type="match status" value="1"/>
</dbReference>
<reference evidence="1" key="1">
    <citation type="journal article" date="2023" name="Science">
        <title>Elucidation of the pathway for biosynthesis of saponin adjuvants from the soapbark tree.</title>
        <authorList>
            <person name="Reed J."/>
            <person name="Orme A."/>
            <person name="El-Demerdash A."/>
            <person name="Owen C."/>
            <person name="Martin L.B.B."/>
            <person name="Misra R.C."/>
            <person name="Kikuchi S."/>
            <person name="Rejzek M."/>
            <person name="Martin A.C."/>
            <person name="Harkess A."/>
            <person name="Leebens-Mack J."/>
            <person name="Louveau T."/>
            <person name="Stephenson M.J."/>
            <person name="Osbourn A."/>
        </authorList>
    </citation>
    <scope>NUCLEOTIDE SEQUENCE</scope>
    <source>
        <strain evidence="1">S10</strain>
    </source>
</reference>
<dbReference type="AlphaFoldDB" id="A0AAD7VIR1"/>
<dbReference type="KEGG" id="qsa:O6P43_006703"/>
<gene>
    <name evidence="1" type="ORF">O6P43_006703</name>
</gene>
<organism evidence="1 2">
    <name type="scientific">Quillaja saponaria</name>
    <name type="common">Soap bark tree</name>
    <dbReference type="NCBI Taxonomy" id="32244"/>
    <lineage>
        <taxon>Eukaryota</taxon>
        <taxon>Viridiplantae</taxon>
        <taxon>Streptophyta</taxon>
        <taxon>Embryophyta</taxon>
        <taxon>Tracheophyta</taxon>
        <taxon>Spermatophyta</taxon>
        <taxon>Magnoliopsida</taxon>
        <taxon>eudicotyledons</taxon>
        <taxon>Gunneridae</taxon>
        <taxon>Pentapetalae</taxon>
        <taxon>rosids</taxon>
        <taxon>fabids</taxon>
        <taxon>Fabales</taxon>
        <taxon>Quillajaceae</taxon>
        <taxon>Quillaja</taxon>
    </lineage>
</organism>
<name>A0AAD7VIR1_QUISA</name>
<dbReference type="PANTHER" id="PTHR45763">
    <property type="entry name" value="HYDROLASE, ALPHA/BETA FOLD FAMILY PROTEIN, EXPRESSED-RELATED"/>
    <property type="match status" value="1"/>
</dbReference>
<dbReference type="SUPFAM" id="SSF53474">
    <property type="entry name" value="alpha/beta-Hydrolases"/>
    <property type="match status" value="1"/>
</dbReference>
<evidence type="ECO:0000313" key="1">
    <source>
        <dbReference type="EMBL" id="KAJ7977005.1"/>
    </source>
</evidence>
<sequence>MDMLHLANAVGVNDKFWVLGHSSLCMHAWAALRYIPNRIAGAAMLAPMTNPYERRMTKEEKEKTWEKWLLRGKLLHFLALRFPKPLSFFYSRSFLSGKHDGIDKQLFFLLGKKDEILVEEPVFEEFWHRDVEESVCQGSAAPFIEEPVLQVSNWGFDLVYLGVQKKCQRRGNLS</sequence>